<dbReference type="RefSeq" id="WP_341725612.1">
    <property type="nucleotide sequence ID" value="NZ_JBBWWT010000003.1"/>
</dbReference>
<organism evidence="2 3">
    <name type="scientific">Pseudoxanthomonas putridarboris</name>
    <dbReference type="NCBI Taxonomy" id="752605"/>
    <lineage>
        <taxon>Bacteria</taxon>
        <taxon>Pseudomonadati</taxon>
        <taxon>Pseudomonadota</taxon>
        <taxon>Gammaproteobacteria</taxon>
        <taxon>Lysobacterales</taxon>
        <taxon>Lysobacteraceae</taxon>
        <taxon>Pseudoxanthomonas</taxon>
    </lineage>
</organism>
<evidence type="ECO:0000256" key="1">
    <source>
        <dbReference type="SAM" id="MobiDB-lite"/>
    </source>
</evidence>
<feature type="compositionally biased region" description="Basic and acidic residues" evidence="1">
    <location>
        <begin position="252"/>
        <end position="261"/>
    </location>
</feature>
<evidence type="ECO:0000313" key="3">
    <source>
        <dbReference type="Proteomes" id="UP001459204"/>
    </source>
</evidence>
<comment type="caution">
    <text evidence="2">The sequence shown here is derived from an EMBL/GenBank/DDBJ whole genome shotgun (WGS) entry which is preliminary data.</text>
</comment>
<gene>
    <name evidence="2" type="ORF">AAD027_08625</name>
</gene>
<protein>
    <recommendedName>
        <fullName evidence="4">DUF2169 domain-containing protein</fullName>
    </recommendedName>
</protein>
<dbReference type="Proteomes" id="UP001459204">
    <property type="component" value="Unassembled WGS sequence"/>
</dbReference>
<evidence type="ECO:0000313" key="2">
    <source>
        <dbReference type="EMBL" id="MEL1264432.1"/>
    </source>
</evidence>
<sequence>MSDEFIAWRIAPARAHARADVPAVGGRLQASVALSIHDADNPADQRTRNARFELLGPLDVVRLAPGVIRRRYPQPGAQDAEETKTALIEFDAAHLDLPWRYTPEVHASQLRPWLALMVGAPEDLTLLPDGNVVVSTAVQAAHPLASSWRCAHVHRVDGVDISRLLSPIDLQAHRSYVAALVPAFRADAAGAVVDAWDGSAPVTLRCFDSWAFTTGEEGDFLQLASALRAIRPDDLGSVDPDTAFGRAQLHYDRRSPGEPRRAALPTAGALQRPSAADDPEVPPAPWIQDETAALSTPIPVPAGRWVLTAPRYAAAYRPVNDPTPAAGWRADLDRDPRHRGAAGLGLWSGIAWQEKIAAAASKVAGDLAIARDRIAHLGLGLEASRSLWRRRMPDDPVAQLAVLGPVLARLPSANGIAIDAVTGRTPGLVRALWSSAARRCFRTGPARTTHAEPGANRLDAVLRLAGQCPNPPREPDEIPLHGRVPERLARQVDQAELSAVRDAMSALSRERPRCRPVDMGDLGKRIAAAVDPTVARPVIVERVLGTLPGLADIGVVEIEPELDLPVWSFLCDCAPDWLLPGIGALPQDRVMALATNPAFVEAMLAGANHQALSELRWRNLPIRSGWSPMRKFWQRTQGEMDIVPIRGWPDASTLGGPGLQPVGIGVEGVVVFRTRLFHRYPGTVVYLYDKLNGTWQAPADNEPVDPSRKTFPSFSGVIGDDIAFFGFPKTPQAMAGCWVVLEEPPSGYRFYTEKPNGTQFPDHTGDLTWNAARFAHERFALPVRVMIGQLTEAL</sequence>
<evidence type="ECO:0008006" key="4">
    <source>
        <dbReference type="Google" id="ProtNLM"/>
    </source>
</evidence>
<proteinExistence type="predicted"/>
<dbReference type="EMBL" id="JBBWWT010000003">
    <property type="protein sequence ID" value="MEL1264432.1"/>
    <property type="molecule type" value="Genomic_DNA"/>
</dbReference>
<feature type="region of interest" description="Disordered" evidence="1">
    <location>
        <begin position="252"/>
        <end position="283"/>
    </location>
</feature>
<keyword evidence="3" id="KW-1185">Reference proteome</keyword>
<reference evidence="2 3" key="1">
    <citation type="submission" date="2024-04" db="EMBL/GenBank/DDBJ databases">
        <title>Draft genome sequence of Pseudoxanthomonas putridarboris WD12.</title>
        <authorList>
            <person name="Oh J."/>
        </authorList>
    </citation>
    <scope>NUCLEOTIDE SEQUENCE [LARGE SCALE GENOMIC DNA]</scope>
    <source>
        <strain evidence="2 3">WD12</strain>
    </source>
</reference>
<name>A0ABU9IZP2_9GAMM</name>
<accession>A0ABU9IZP2</accession>